<keyword evidence="2" id="KW-1185">Reference proteome</keyword>
<protein>
    <submittedName>
        <fullName evidence="1">Uncharacterized protein</fullName>
    </submittedName>
</protein>
<gene>
    <name evidence="1" type="ORF">BPS13_0192</name>
</gene>
<dbReference type="GeneID" id="13827887"/>
<evidence type="ECO:0000313" key="2">
    <source>
        <dbReference type="Proteomes" id="UP000006287"/>
    </source>
</evidence>
<name>J9PUI7_9CAUD</name>
<accession>J9PUI7</accession>
<dbReference type="KEGG" id="vg:13827887"/>
<dbReference type="RefSeq" id="YP_006907751.1">
    <property type="nucleotide sequence ID" value="NC_018857.1"/>
</dbReference>
<proteinExistence type="predicted"/>
<sequence>MRPNVFNQLFDMMRDLQTNNVEDMDWEDLMRLADRTRNLVSHINEEIICRMEEGRDK</sequence>
<evidence type="ECO:0000313" key="1">
    <source>
        <dbReference type="EMBL" id="AEZ50371.1"/>
    </source>
</evidence>
<dbReference type="Proteomes" id="UP000006287">
    <property type="component" value="Segment"/>
</dbReference>
<organism evidence="1 2">
    <name type="scientific">Bacillus phage BPS13</name>
    <dbReference type="NCBI Taxonomy" id="1136731"/>
    <lineage>
        <taxon>Viruses</taxon>
        <taxon>Duplodnaviria</taxon>
        <taxon>Heunggongvirae</taxon>
        <taxon>Uroviricota</taxon>
        <taxon>Caudoviricetes</taxon>
        <taxon>Herelleviridae</taxon>
        <taxon>Bastillevirinae</taxon>
        <taxon>Wphvirus</taxon>
        <taxon>Wphvirus BPS13</taxon>
    </lineage>
</organism>
<reference evidence="1 2" key="1">
    <citation type="journal article" date="2012" name="FEMS Microbiol. Lett.">
        <title>Characterization of an endolysin, LysBPS13, from a Bacillus cereus bacteriophage.</title>
        <authorList>
            <person name="Park J."/>
            <person name="Yun J."/>
            <person name="Lim J.A."/>
            <person name="Kang D.H."/>
            <person name="Ryu S."/>
        </authorList>
    </citation>
    <scope>NUCLEOTIDE SEQUENCE [LARGE SCALE GENOMIC DNA]</scope>
</reference>
<dbReference type="EMBL" id="JN654439">
    <property type="protein sequence ID" value="AEZ50371.1"/>
    <property type="molecule type" value="Genomic_DNA"/>
</dbReference>